<accession>A0A7S0S474</accession>
<dbReference type="InterPro" id="IPR022742">
    <property type="entry name" value="Hydrolase_4"/>
</dbReference>
<evidence type="ECO:0000256" key="1">
    <source>
        <dbReference type="SAM" id="MobiDB-lite"/>
    </source>
</evidence>
<feature type="region of interest" description="Disordered" evidence="1">
    <location>
        <begin position="322"/>
        <end position="358"/>
    </location>
</feature>
<reference evidence="3" key="1">
    <citation type="submission" date="2021-01" db="EMBL/GenBank/DDBJ databases">
        <authorList>
            <person name="Corre E."/>
            <person name="Pelletier E."/>
            <person name="Niang G."/>
            <person name="Scheremetjew M."/>
            <person name="Finn R."/>
            <person name="Kale V."/>
            <person name="Holt S."/>
            <person name="Cochrane G."/>
            <person name="Meng A."/>
            <person name="Brown T."/>
            <person name="Cohen L."/>
        </authorList>
    </citation>
    <scope>NUCLEOTIDE SEQUENCE</scope>
    <source>
        <strain evidence="3">SAG 11-49</strain>
    </source>
</reference>
<feature type="domain" description="Serine aminopeptidase S33" evidence="2">
    <location>
        <begin position="123"/>
        <end position="242"/>
    </location>
</feature>
<dbReference type="EMBL" id="HBFB01035334">
    <property type="protein sequence ID" value="CAD8695662.1"/>
    <property type="molecule type" value="Transcribed_RNA"/>
</dbReference>
<sequence>MLITLRRCIVPSNCSPSIGRRPWDTQHNISFSACCSTMPGPWGRFVERISSQLAFFPPSPPSYTVLEHQDASRELYIQPTTTDIPKVLQCSVMKVDTSPTPKGGHGGGQTIVTAYVPYRGTPTQTTILYSHGNAVDLGQMLPIYRELGKLLKVNVMGYDYTGYGSSTGTPTVGNTFSDIKAVYDTLVTHYNIPATSIIAYGQSVGSGPTAWLGAQEPNLAGVVLHSPLLSGVRVLSPGLRWWPAFADVYPNHQMAPKIKAPVLVMHGTEDEVIHISCGQKLASLAKNKYPPFWAQGYNHQNLETSPEYLPTLQKFIHHVAPRPSKQPAAAPAGTGAGASSAAAGAARSAAVPGVNSGR</sequence>
<dbReference type="PANTHER" id="PTHR12277">
    <property type="entry name" value="ALPHA/BETA HYDROLASE DOMAIN-CONTAINING PROTEIN"/>
    <property type="match status" value="1"/>
</dbReference>
<dbReference type="PANTHER" id="PTHR12277:SF81">
    <property type="entry name" value="PROTEIN ABHD13"/>
    <property type="match status" value="1"/>
</dbReference>
<name>A0A7S0S474_9CHLO</name>
<evidence type="ECO:0000313" key="3">
    <source>
        <dbReference type="EMBL" id="CAD8695662.1"/>
    </source>
</evidence>
<protein>
    <recommendedName>
        <fullName evidence="2">Serine aminopeptidase S33 domain-containing protein</fullName>
    </recommendedName>
</protein>
<dbReference type="Pfam" id="PF12146">
    <property type="entry name" value="Hydrolase_4"/>
    <property type="match status" value="1"/>
</dbReference>
<feature type="compositionally biased region" description="Low complexity" evidence="1">
    <location>
        <begin position="327"/>
        <end position="358"/>
    </location>
</feature>
<gene>
    <name evidence="3" type="ORF">CLEI1391_LOCUS19848</name>
</gene>
<dbReference type="SUPFAM" id="SSF53474">
    <property type="entry name" value="alpha/beta-Hydrolases"/>
    <property type="match status" value="1"/>
</dbReference>
<organism evidence="3">
    <name type="scientific">Chlamydomonas leiostraca</name>
    <dbReference type="NCBI Taxonomy" id="1034604"/>
    <lineage>
        <taxon>Eukaryota</taxon>
        <taxon>Viridiplantae</taxon>
        <taxon>Chlorophyta</taxon>
        <taxon>core chlorophytes</taxon>
        <taxon>Chlorophyceae</taxon>
        <taxon>CS clade</taxon>
        <taxon>Chlamydomonadales</taxon>
        <taxon>Chlamydomonadaceae</taxon>
        <taxon>Chlamydomonas</taxon>
    </lineage>
</organism>
<dbReference type="InterPro" id="IPR029058">
    <property type="entry name" value="AB_hydrolase_fold"/>
</dbReference>
<proteinExistence type="predicted"/>
<dbReference type="Gene3D" id="3.40.50.1820">
    <property type="entry name" value="alpha/beta hydrolase"/>
    <property type="match status" value="1"/>
</dbReference>
<evidence type="ECO:0000259" key="2">
    <source>
        <dbReference type="Pfam" id="PF12146"/>
    </source>
</evidence>
<dbReference type="AlphaFoldDB" id="A0A7S0S474"/>